<evidence type="ECO:0000313" key="3">
    <source>
        <dbReference type="WBParaSite" id="nRc.2.0.1.t47511-RA"/>
    </source>
</evidence>
<name>A0A915LCH9_ROMCU</name>
<accession>A0A915LCH9</accession>
<proteinExistence type="predicted"/>
<sequence length="163" mass="18513">MQIKELDDQGRRHLHRSGAPEKDKYDNSNNHLEQRAKGPGAPHADRKLRKTLLGILQYFVVVSPRGPHGPIILDNLSCDILNFSRDIFVSSSFRSSSSFDSKICLNRQPTTFFVDVKLPILQFLIVFPSSSLFLRKLSFFFFNAKFKGFEVVVGGENSIPKLE</sequence>
<dbReference type="AlphaFoldDB" id="A0A915LCH9"/>
<dbReference type="WBParaSite" id="nRc.2.0.1.t47511-RA">
    <property type="protein sequence ID" value="nRc.2.0.1.t47511-RA"/>
    <property type="gene ID" value="nRc.2.0.1.g47511"/>
</dbReference>
<organism evidence="2 3">
    <name type="scientific">Romanomermis culicivorax</name>
    <name type="common">Nematode worm</name>
    <dbReference type="NCBI Taxonomy" id="13658"/>
    <lineage>
        <taxon>Eukaryota</taxon>
        <taxon>Metazoa</taxon>
        <taxon>Ecdysozoa</taxon>
        <taxon>Nematoda</taxon>
        <taxon>Enoplea</taxon>
        <taxon>Dorylaimia</taxon>
        <taxon>Mermithida</taxon>
        <taxon>Mermithoidea</taxon>
        <taxon>Mermithidae</taxon>
        <taxon>Romanomermis</taxon>
    </lineage>
</organism>
<reference evidence="3" key="1">
    <citation type="submission" date="2022-11" db="UniProtKB">
        <authorList>
            <consortium name="WormBaseParasite"/>
        </authorList>
    </citation>
    <scope>IDENTIFICATION</scope>
</reference>
<dbReference type="Proteomes" id="UP000887565">
    <property type="component" value="Unplaced"/>
</dbReference>
<keyword evidence="2" id="KW-1185">Reference proteome</keyword>
<evidence type="ECO:0000313" key="2">
    <source>
        <dbReference type="Proteomes" id="UP000887565"/>
    </source>
</evidence>
<feature type="compositionally biased region" description="Basic and acidic residues" evidence="1">
    <location>
        <begin position="18"/>
        <end position="36"/>
    </location>
</feature>
<feature type="compositionally biased region" description="Basic and acidic residues" evidence="1">
    <location>
        <begin position="1"/>
        <end position="11"/>
    </location>
</feature>
<evidence type="ECO:0000256" key="1">
    <source>
        <dbReference type="SAM" id="MobiDB-lite"/>
    </source>
</evidence>
<protein>
    <submittedName>
        <fullName evidence="3">Uncharacterized protein</fullName>
    </submittedName>
</protein>
<feature type="region of interest" description="Disordered" evidence="1">
    <location>
        <begin position="1"/>
        <end position="44"/>
    </location>
</feature>